<feature type="domain" description="Helicase ATP-binding" evidence="5">
    <location>
        <begin position="172"/>
        <end position="426"/>
    </location>
</feature>
<feature type="region of interest" description="Disordered" evidence="4">
    <location>
        <begin position="257"/>
        <end position="341"/>
    </location>
</feature>
<keyword evidence="2" id="KW-0378">Hydrolase</keyword>
<evidence type="ECO:0000256" key="1">
    <source>
        <dbReference type="ARBA" id="ARBA00022741"/>
    </source>
</evidence>
<feature type="compositionally biased region" description="Basic residues" evidence="4">
    <location>
        <begin position="103"/>
        <end position="116"/>
    </location>
</feature>
<dbReference type="Gene3D" id="3.40.50.10810">
    <property type="entry name" value="Tandem AAA-ATPase domain"/>
    <property type="match status" value="2"/>
</dbReference>
<keyword evidence="8" id="KW-1185">Reference proteome</keyword>
<keyword evidence="1" id="KW-0547">Nucleotide-binding</keyword>
<organism evidence="7 8">
    <name type="scientific">Rhizopogon vinicolor AM-OR11-026</name>
    <dbReference type="NCBI Taxonomy" id="1314800"/>
    <lineage>
        <taxon>Eukaryota</taxon>
        <taxon>Fungi</taxon>
        <taxon>Dikarya</taxon>
        <taxon>Basidiomycota</taxon>
        <taxon>Agaricomycotina</taxon>
        <taxon>Agaricomycetes</taxon>
        <taxon>Agaricomycetidae</taxon>
        <taxon>Boletales</taxon>
        <taxon>Suillineae</taxon>
        <taxon>Rhizopogonaceae</taxon>
        <taxon>Rhizopogon</taxon>
    </lineage>
</organism>
<dbReference type="EMBL" id="KV448227">
    <property type="protein sequence ID" value="OAX40001.1"/>
    <property type="molecule type" value="Genomic_DNA"/>
</dbReference>
<reference evidence="7 8" key="1">
    <citation type="submission" date="2016-06" db="EMBL/GenBank/DDBJ databases">
        <title>Comparative genomics of the ectomycorrhizal sister species Rhizopogon vinicolor and Rhizopogon vesiculosus (Basidiomycota: Boletales) reveals a divergence of the mating type B locus.</title>
        <authorList>
            <consortium name="DOE Joint Genome Institute"/>
            <person name="Mujic A.B."/>
            <person name="Kuo A."/>
            <person name="Tritt A."/>
            <person name="Lipzen A."/>
            <person name="Chen C."/>
            <person name="Johnson J."/>
            <person name="Sharma A."/>
            <person name="Barry K."/>
            <person name="Grigoriev I.V."/>
            <person name="Spatafora J.W."/>
        </authorList>
    </citation>
    <scope>NUCLEOTIDE SEQUENCE [LARGE SCALE GENOMIC DNA]</scope>
    <source>
        <strain evidence="7 8">AM-OR11-026</strain>
    </source>
</reference>
<feature type="compositionally biased region" description="Basic and acidic residues" evidence="4">
    <location>
        <begin position="32"/>
        <end position="44"/>
    </location>
</feature>
<dbReference type="InterPro" id="IPR000330">
    <property type="entry name" value="SNF2_N"/>
</dbReference>
<dbReference type="Pfam" id="PF00176">
    <property type="entry name" value="SNF2-rel_dom"/>
    <property type="match status" value="1"/>
</dbReference>
<dbReference type="PROSITE" id="PS51194">
    <property type="entry name" value="HELICASE_CTER"/>
    <property type="match status" value="1"/>
</dbReference>
<dbReference type="InterPro" id="IPR027417">
    <property type="entry name" value="P-loop_NTPase"/>
</dbReference>
<evidence type="ECO:0000256" key="4">
    <source>
        <dbReference type="SAM" id="MobiDB-lite"/>
    </source>
</evidence>
<dbReference type="GO" id="GO:0005524">
    <property type="term" value="F:ATP binding"/>
    <property type="evidence" value="ECO:0007669"/>
    <property type="project" value="InterPro"/>
</dbReference>
<dbReference type="PANTHER" id="PTHR10799">
    <property type="entry name" value="SNF2/RAD54 HELICASE FAMILY"/>
    <property type="match status" value="1"/>
</dbReference>
<evidence type="ECO:0008006" key="9">
    <source>
        <dbReference type="Google" id="ProtNLM"/>
    </source>
</evidence>
<dbReference type="InterPro" id="IPR038718">
    <property type="entry name" value="SNF2-like_sf"/>
</dbReference>
<feature type="compositionally biased region" description="Basic residues" evidence="4">
    <location>
        <begin position="275"/>
        <end position="308"/>
    </location>
</feature>
<evidence type="ECO:0000256" key="3">
    <source>
        <dbReference type="ARBA" id="ARBA00022840"/>
    </source>
</evidence>
<evidence type="ECO:0000313" key="8">
    <source>
        <dbReference type="Proteomes" id="UP000092154"/>
    </source>
</evidence>
<dbReference type="CDD" id="cd18793">
    <property type="entry name" value="SF2_C_SNF"/>
    <property type="match status" value="1"/>
</dbReference>
<dbReference type="SMART" id="SM00490">
    <property type="entry name" value="HELICc"/>
    <property type="match status" value="1"/>
</dbReference>
<dbReference type="Proteomes" id="UP000092154">
    <property type="component" value="Unassembled WGS sequence"/>
</dbReference>
<dbReference type="AlphaFoldDB" id="A0A1B7N5A8"/>
<feature type="compositionally biased region" description="Acidic residues" evidence="4">
    <location>
        <begin position="311"/>
        <end position="329"/>
    </location>
</feature>
<evidence type="ECO:0000256" key="2">
    <source>
        <dbReference type="ARBA" id="ARBA00022801"/>
    </source>
</evidence>
<dbReference type="SMART" id="SM00487">
    <property type="entry name" value="DEXDc"/>
    <property type="match status" value="1"/>
</dbReference>
<evidence type="ECO:0000259" key="5">
    <source>
        <dbReference type="PROSITE" id="PS51192"/>
    </source>
</evidence>
<dbReference type="InParanoid" id="A0A1B7N5A8"/>
<dbReference type="PROSITE" id="PS51192">
    <property type="entry name" value="HELICASE_ATP_BIND_1"/>
    <property type="match status" value="1"/>
</dbReference>
<feature type="region of interest" description="Disordered" evidence="4">
    <location>
        <begin position="94"/>
        <end position="153"/>
    </location>
</feature>
<feature type="domain" description="Helicase C-terminal" evidence="6">
    <location>
        <begin position="636"/>
        <end position="791"/>
    </location>
</feature>
<feature type="compositionally biased region" description="Basic and acidic residues" evidence="4">
    <location>
        <begin position="117"/>
        <end position="131"/>
    </location>
</feature>
<feature type="compositionally biased region" description="Low complexity" evidence="4">
    <location>
        <begin position="1"/>
        <end position="31"/>
    </location>
</feature>
<dbReference type="OrthoDB" id="5857104at2759"/>
<evidence type="ECO:0000313" key="7">
    <source>
        <dbReference type="EMBL" id="OAX40001.1"/>
    </source>
</evidence>
<dbReference type="InterPro" id="IPR014001">
    <property type="entry name" value="Helicase_ATP-bd"/>
</dbReference>
<proteinExistence type="predicted"/>
<dbReference type="InterPro" id="IPR049730">
    <property type="entry name" value="SNF2/RAD54-like_C"/>
</dbReference>
<dbReference type="Pfam" id="PF00271">
    <property type="entry name" value="Helicase_C"/>
    <property type="match status" value="1"/>
</dbReference>
<dbReference type="Gene3D" id="3.40.50.300">
    <property type="entry name" value="P-loop containing nucleotide triphosphate hydrolases"/>
    <property type="match status" value="1"/>
</dbReference>
<accession>A0A1B7N5A8</accession>
<sequence length="885" mass="99424">MSSPTSSSPVAFSISPGPTSTAASSPSPSRELSSRGEKSTRETSEVMESIEDEEFQERFSRLERLLEKSFTYSKLLGAQMDKEKRACALRAAMQAAAPSKPKSVARKSAPRRGVKRVRVEESDEEQAHVKQEIPGPSATEGENGPRPKFPQPALITGATLKDYQLEGVEWMVSLDKNGVSGILADEMGLGKTLQTIAFNAHLRGLGHYQPFLIVCPLSVLHNWIEEFQKFAPSIPVCMYHGTPAERADLRRTVMRLPETSASDGISMPKEEVTMKKRPGRKAKGKKAPARKPPAPKRKAKGRPAKRRKIESDDEDSFQLDEENEDTSDVDDTRIPTPHDNLSLQTPATFPVVVTTYEMILKDRVHLSAYNWGYIVVDEGHRLKNLDCKLMQEIKKYPSAGRMILTGTPLHNNLAELWSLLNFILPDIFDDLDTFQEWFNLGTMQSRLSTEQSSQLIGTLHGILKPFLLRRLKADVEGLLPPKKEYVLYAPLSIRQRDLYDSILNGSIRSYLLGTPKETEARVEKVAKIDVDAPMKLRQQDKRRYDFDESDDEYFEMLEAGGVAKVKGAQDDISELGRQYQQLTTRKKVNNMKLQNTVMQLRKVCSHPFLFDWPYVPGTQELVLDQQLVDASGKMMVLDRLLEELFHRKHKVLLFSQFTTMLDVLEDWATELKGWSICRIDGSTAPMERREQMNMFQKGGDSPDAPKLFLLSTRAGGLGINLTAADTVIFYDQDWNPQMDIQAQDRAHRIGQTKPVLVFRLVTAHTVETKIMHRATEKRKLEALVIAKGKFKLPGQSGAPAKSGTQSMTELAAELLKLEGEQIDVVTNTSAEGKKHVFQAVFADRKKGWKSEETRDGKRAAFAVYEAPAHEGNDLVAKIMGEDVPE</sequence>
<evidence type="ECO:0000259" key="6">
    <source>
        <dbReference type="PROSITE" id="PS51194"/>
    </source>
</evidence>
<gene>
    <name evidence="7" type="ORF">K503DRAFT_849202</name>
</gene>
<feature type="region of interest" description="Disordered" evidence="4">
    <location>
        <begin position="1"/>
        <end position="57"/>
    </location>
</feature>
<protein>
    <recommendedName>
        <fullName evidence="9">SNF2 family DNA-dependent ATPase</fullName>
    </recommendedName>
</protein>
<keyword evidence="3" id="KW-0067">ATP-binding</keyword>
<dbReference type="SUPFAM" id="SSF52540">
    <property type="entry name" value="P-loop containing nucleoside triphosphate hydrolases"/>
    <property type="match status" value="2"/>
</dbReference>
<dbReference type="GO" id="GO:0016787">
    <property type="term" value="F:hydrolase activity"/>
    <property type="evidence" value="ECO:0007669"/>
    <property type="project" value="UniProtKB-KW"/>
</dbReference>
<dbReference type="InterPro" id="IPR001650">
    <property type="entry name" value="Helicase_C-like"/>
</dbReference>
<name>A0A1B7N5A8_9AGAM</name>
<dbReference type="STRING" id="1314800.A0A1B7N5A8"/>